<evidence type="ECO:0000259" key="2">
    <source>
        <dbReference type="Pfam" id="PF13778"/>
    </source>
</evidence>
<dbReference type="EMBL" id="RJVQ01000003">
    <property type="protein sequence ID" value="RQW63485.1"/>
    <property type="molecule type" value="Genomic_DNA"/>
</dbReference>
<name>A0A3N9TIW3_9VIBR</name>
<dbReference type="Pfam" id="PF13778">
    <property type="entry name" value="DUF4174"/>
    <property type="match status" value="1"/>
</dbReference>
<comment type="caution">
    <text evidence="3">The sequence shown here is derived from an EMBL/GenBank/DDBJ whole genome shotgun (WGS) entry which is preliminary data.</text>
</comment>
<dbReference type="OrthoDB" id="5893017at2"/>
<gene>
    <name evidence="3" type="ORF">EES38_09565</name>
</gene>
<evidence type="ECO:0000313" key="3">
    <source>
        <dbReference type="EMBL" id="RQW63485.1"/>
    </source>
</evidence>
<proteinExistence type="predicted"/>
<accession>A0A3N9TIW3</accession>
<protein>
    <submittedName>
        <fullName evidence="3">DUF4174 domain-containing protein</fullName>
    </submittedName>
</protein>
<reference evidence="3 4" key="1">
    <citation type="submission" date="2018-11" db="EMBL/GenBank/DDBJ databases">
        <title>Vibrio LJC006 sp. nov., isolated from seawater during the bloom of the enteromorpha.</title>
        <authorList>
            <person name="Liang J."/>
        </authorList>
    </citation>
    <scope>NUCLEOTIDE SEQUENCE [LARGE SCALE GENOMIC DNA]</scope>
    <source>
        <strain evidence="3 4">LJC006</strain>
    </source>
</reference>
<keyword evidence="4" id="KW-1185">Reference proteome</keyword>
<keyword evidence="1" id="KW-0732">Signal</keyword>
<evidence type="ECO:0000256" key="1">
    <source>
        <dbReference type="ARBA" id="ARBA00022729"/>
    </source>
</evidence>
<dbReference type="AlphaFoldDB" id="A0A3N9TIW3"/>
<dbReference type="InterPro" id="IPR025232">
    <property type="entry name" value="DUF4174"/>
</dbReference>
<dbReference type="Proteomes" id="UP000281112">
    <property type="component" value="Unassembled WGS sequence"/>
</dbReference>
<evidence type="ECO:0000313" key="4">
    <source>
        <dbReference type="Proteomes" id="UP000281112"/>
    </source>
</evidence>
<sequence length="179" mass="20180">MCYKVIENKCYLTTFKIAGSEYITNKSVSEGSNLMKGAKFVTIVSLAMAANISIASELSDISNLQWKNRVILVDETKHNLNSINYFQNSVSGVAERDVVWFIFQPDGVKTNYTGKVSNDLYMNSKERYGLGKDAVLLIGKDGGVKQRLNKMELKELFGEIDRMPMRQREMRQQGGSDQS</sequence>
<feature type="domain" description="DUF4174" evidence="2">
    <location>
        <begin position="62"/>
        <end position="169"/>
    </location>
</feature>
<organism evidence="3 4">
    <name type="scientific">Vibrio viridaestus</name>
    <dbReference type="NCBI Taxonomy" id="2487322"/>
    <lineage>
        <taxon>Bacteria</taxon>
        <taxon>Pseudomonadati</taxon>
        <taxon>Pseudomonadota</taxon>
        <taxon>Gammaproteobacteria</taxon>
        <taxon>Vibrionales</taxon>
        <taxon>Vibrionaceae</taxon>
        <taxon>Vibrio</taxon>
    </lineage>
</organism>